<dbReference type="PANTHER" id="PTHR24223">
    <property type="entry name" value="ATP-BINDING CASSETTE SUB-FAMILY C"/>
    <property type="match status" value="1"/>
</dbReference>
<keyword evidence="8 12" id="KW-1133">Transmembrane helix</keyword>
<evidence type="ECO:0000313" key="16">
    <source>
        <dbReference type="Proteomes" id="UP000325780"/>
    </source>
</evidence>
<dbReference type="SMART" id="SM00382">
    <property type="entry name" value="AAA"/>
    <property type="match status" value="2"/>
</dbReference>
<feature type="transmembrane region" description="Helical" evidence="12">
    <location>
        <begin position="1019"/>
        <end position="1041"/>
    </location>
</feature>
<evidence type="ECO:0000256" key="9">
    <source>
        <dbReference type="ARBA" id="ARBA00023136"/>
    </source>
</evidence>
<dbReference type="CDD" id="cd03250">
    <property type="entry name" value="ABCC_MRP_domain1"/>
    <property type="match status" value="1"/>
</dbReference>
<evidence type="ECO:0000256" key="11">
    <source>
        <dbReference type="SAM" id="MobiDB-lite"/>
    </source>
</evidence>
<dbReference type="FunFam" id="3.40.50.300:FF:001854">
    <property type="entry name" value="ABC multidrug transporter (Eurofung)"/>
    <property type="match status" value="1"/>
</dbReference>
<reference evidence="15 16" key="1">
    <citation type="submission" date="2019-04" db="EMBL/GenBank/DDBJ databases">
        <title>Friends and foes A comparative genomics study of 23 Aspergillus species from section Flavi.</title>
        <authorList>
            <consortium name="DOE Joint Genome Institute"/>
            <person name="Kjaerbolling I."/>
            <person name="Vesth T."/>
            <person name="Frisvad J.C."/>
            <person name="Nybo J.L."/>
            <person name="Theobald S."/>
            <person name="Kildgaard S."/>
            <person name="Isbrandt T."/>
            <person name="Kuo A."/>
            <person name="Sato A."/>
            <person name="Lyhne E.K."/>
            <person name="Kogle M.E."/>
            <person name="Wiebenga A."/>
            <person name="Kun R.S."/>
            <person name="Lubbers R.J."/>
            <person name="Makela M.R."/>
            <person name="Barry K."/>
            <person name="Chovatia M."/>
            <person name="Clum A."/>
            <person name="Daum C."/>
            <person name="Haridas S."/>
            <person name="He G."/>
            <person name="LaButti K."/>
            <person name="Lipzen A."/>
            <person name="Mondo S."/>
            <person name="Riley R."/>
            <person name="Salamov A."/>
            <person name="Simmons B.A."/>
            <person name="Magnuson J.K."/>
            <person name="Henrissat B."/>
            <person name="Mortensen U.H."/>
            <person name="Larsen T.O."/>
            <person name="Devries R.P."/>
            <person name="Grigoriev I.V."/>
            <person name="Machida M."/>
            <person name="Baker S.E."/>
            <person name="Andersen M.R."/>
        </authorList>
    </citation>
    <scope>NUCLEOTIDE SEQUENCE [LARGE SCALE GENOMIC DNA]</scope>
    <source>
        <strain evidence="15 16">IBT 18842</strain>
    </source>
</reference>
<keyword evidence="3" id="KW-0813">Transport</keyword>
<dbReference type="InterPro" id="IPR017871">
    <property type="entry name" value="ABC_transporter-like_CS"/>
</dbReference>
<comment type="similarity">
    <text evidence="2">Belongs to the ABC transporter superfamily. ABCC family. Conjugate transporter (TC 3.A.1.208) subfamily.</text>
</comment>
<dbReference type="CDD" id="cd18579">
    <property type="entry name" value="ABC_6TM_ABCC_D1"/>
    <property type="match status" value="1"/>
</dbReference>
<dbReference type="PROSITE" id="PS50929">
    <property type="entry name" value="ABC_TM1F"/>
    <property type="match status" value="2"/>
</dbReference>
<dbReference type="InterPro" id="IPR044726">
    <property type="entry name" value="ABCC_6TM_D2"/>
</dbReference>
<feature type="domain" description="ABC transporter" evidence="13">
    <location>
        <begin position="625"/>
        <end position="852"/>
    </location>
</feature>
<proteinExistence type="inferred from homology"/>
<evidence type="ECO:0000256" key="8">
    <source>
        <dbReference type="ARBA" id="ARBA00022989"/>
    </source>
</evidence>
<feature type="transmembrane region" description="Helical" evidence="12">
    <location>
        <begin position="99"/>
        <end position="119"/>
    </location>
</feature>
<evidence type="ECO:0000259" key="13">
    <source>
        <dbReference type="PROSITE" id="PS50893"/>
    </source>
</evidence>
<evidence type="ECO:0000256" key="3">
    <source>
        <dbReference type="ARBA" id="ARBA00022448"/>
    </source>
</evidence>
<evidence type="ECO:0000256" key="7">
    <source>
        <dbReference type="ARBA" id="ARBA00022840"/>
    </source>
</evidence>
<dbReference type="Pfam" id="PF00664">
    <property type="entry name" value="ABC_membrane"/>
    <property type="match status" value="2"/>
</dbReference>
<dbReference type="Gene3D" id="1.20.1560.10">
    <property type="entry name" value="ABC transporter type 1, transmembrane domain"/>
    <property type="match status" value="2"/>
</dbReference>
<dbReference type="FunFam" id="1.20.1560.10:FF:000066">
    <property type="entry name" value="ABC multidrug transporter (Eurofung)"/>
    <property type="match status" value="1"/>
</dbReference>
<dbReference type="Proteomes" id="UP000325780">
    <property type="component" value="Unassembled WGS sequence"/>
</dbReference>
<evidence type="ECO:0000256" key="2">
    <source>
        <dbReference type="ARBA" id="ARBA00009726"/>
    </source>
</evidence>
<feature type="region of interest" description="Disordered" evidence="11">
    <location>
        <begin position="866"/>
        <end position="888"/>
    </location>
</feature>
<feature type="compositionally biased region" description="Basic and acidic residues" evidence="11">
    <location>
        <begin position="866"/>
        <end position="883"/>
    </location>
</feature>
<keyword evidence="4" id="KW-1003">Cell membrane</keyword>
<dbReference type="FunFam" id="1.20.1560.10:FF:000055">
    <property type="entry name" value="ABC multidrug transporter (Eurofung)"/>
    <property type="match status" value="1"/>
</dbReference>
<dbReference type="GO" id="GO:0005886">
    <property type="term" value="C:plasma membrane"/>
    <property type="evidence" value="ECO:0007669"/>
    <property type="project" value="UniProtKB-SubCell"/>
</dbReference>
<keyword evidence="5 12" id="KW-0812">Transmembrane</keyword>
<keyword evidence="6" id="KW-0547">Nucleotide-binding</keyword>
<feature type="transmembrane region" description="Helical" evidence="12">
    <location>
        <begin position="986"/>
        <end position="1007"/>
    </location>
</feature>
<dbReference type="InterPro" id="IPR056227">
    <property type="entry name" value="TMD0_ABC"/>
</dbReference>
<evidence type="ECO:0000313" key="15">
    <source>
        <dbReference type="EMBL" id="KAE8152813.1"/>
    </source>
</evidence>
<dbReference type="InterPro" id="IPR027417">
    <property type="entry name" value="P-loop_NTPase"/>
</dbReference>
<sequence length="1465" mass="161876">MVGHTDVLSCQREDSTLHVPVHCRDDFDFSLLFEEAILGILPLAVVLAVTPFRLWHLFRKERKVVTSWLLYAKLTTWIVFVIIQLALLALWSLPTTARTQASIATNAVTTVGTFLLGCLSYAEHNYSAQPSLILNVYLLITLLFDTAKTRTLWLRDLEGTNRTIAILTSIAVGIKLLLLLLETVEKRRILRHGCADYPPEATGGILNKSLFLWLNPLFKTGFFKLLSVDDLFFLDKQLRSKRLHSALESTWDKGSQSSLQLATFQTFKWQILSAVPPRVCLAALNICQPLLLHRSLSFAVEPKTHATNNTGYGLIGAYILVYVGMAVMMGQYQHMTYRAITMTRGAIVSMVYRKASTLSVEDADPASSLTLMSADIERIVQGWQTMHDIWGNALEIGLAIFLLEQQLGVAAVVGVGVAIVALVGSLVSLGFVVTRQAMWLEAIERRISSTASMLASMKGIKMLGLSELLMTCIHNLRLDELTISKGFRKLLVWNMAFAWSTRIFAPIFTFGAFVGLAHKNGNDAALNTSTTYTSLSLFALLSDPLLNLVMALMTFFGSIGSFARIQEFLLKKSHTSFRDKSLQLPSEPFQESKSLAFIADSETMTEKSYSSSWSKDHSSFSQDMIAIENGAFGWDTKEEALLKGLTITVPRGTFTVLVGPSGCGKSTLLKAILGEVPCLGGTIRVSKECIAYCDQTPWHMNGSIKQSIIAMSDLDERWYLSVIHACALVEDFDQMPRGDQTVIGSKGVALSGGQSQRIALARAIYARKDIIILDDVFSSLDATTEEHIFQNLIGTHGLLRSIESTILLSSSSVKRVHYADHIVVLGNDGHIIEQGSFKALDLAGGYISSFALGHSGQSLVSECPKRAGKTDIKPNSHKEHEDSQAENPGSGGDIAIYLYYVRSIGWFPTMIFIVAITGFVFCISFPSIWMNWWASANESEPGKHTGYYLGIYAMLGALGMVCLIVGCRQMIIHMVPKSGESFHRKLLGTVLGATMLFFSTTDTGAILNRFSQDLQLIDMELPVAAINAFVTFVMCICQMVFIGIASKYAAISFPIVILAVYFIQKVYLRTSRQLRFLDLEAKAPLYSHFSDCLSGLVTLRAFGWQQALEEKNHQLLDYSQRPFYLLYAIQRWLTLTLDLVVAGIAVLLIVLVVVLRGSMSAGYVGVALLNVILFSQSIKLLVTFWTNLETHIGSILRVKLFTENVPSESQPTEKDDLSPSWPSQGNVVFNSVSAEYRPSEPVLNEVSLAIQAGEKVGICGRTGSGKTSLMMSLFRMVELSSGSILIDDVDITRVPRQEVRSRINGVAQSPLLIRGSVRENIDPTNQHTDKVIIEALRSVQLLSKIEENGGLDTDIDELYLSHGQKQLFCLARAILRPGNILVLDEATSSVDEITDEIMQRVIREKFSNHTIITVAHKLETILDYDTIVVLDAGRVVETGSPYSLLASDTSHFSKLYASSMTEEQD</sequence>
<dbReference type="InterPro" id="IPR036640">
    <property type="entry name" value="ABC1_TM_sf"/>
</dbReference>
<dbReference type="OrthoDB" id="6500128at2759"/>
<evidence type="ECO:0000256" key="4">
    <source>
        <dbReference type="ARBA" id="ARBA00022475"/>
    </source>
</evidence>
<name>A0A5N6U2F3_ASPAV</name>
<dbReference type="InterPro" id="IPR011527">
    <property type="entry name" value="ABC1_TM_dom"/>
</dbReference>
<dbReference type="PROSITE" id="PS50893">
    <property type="entry name" value="ABC_TRANSPORTER_2"/>
    <property type="match status" value="2"/>
</dbReference>
<evidence type="ECO:0000256" key="10">
    <source>
        <dbReference type="ARBA" id="ARBA00023180"/>
    </source>
</evidence>
<dbReference type="CDD" id="cd18580">
    <property type="entry name" value="ABC_6TM_ABCC_D2"/>
    <property type="match status" value="1"/>
</dbReference>
<organism evidence="15 16">
    <name type="scientific">Aspergillus avenaceus</name>
    <dbReference type="NCBI Taxonomy" id="36643"/>
    <lineage>
        <taxon>Eukaryota</taxon>
        <taxon>Fungi</taxon>
        <taxon>Dikarya</taxon>
        <taxon>Ascomycota</taxon>
        <taxon>Pezizomycotina</taxon>
        <taxon>Eurotiomycetes</taxon>
        <taxon>Eurotiomycetidae</taxon>
        <taxon>Eurotiales</taxon>
        <taxon>Aspergillaceae</taxon>
        <taxon>Aspergillus</taxon>
        <taxon>Aspergillus subgen. Circumdati</taxon>
    </lineage>
</organism>
<dbReference type="SUPFAM" id="SSF52540">
    <property type="entry name" value="P-loop containing nucleoside triphosphate hydrolases"/>
    <property type="match status" value="2"/>
</dbReference>
<evidence type="ECO:0000256" key="5">
    <source>
        <dbReference type="ARBA" id="ARBA00022692"/>
    </source>
</evidence>
<keyword evidence="16" id="KW-1185">Reference proteome</keyword>
<feature type="transmembrane region" description="Helical" evidence="12">
    <location>
        <begin position="491"/>
        <end position="517"/>
    </location>
</feature>
<protein>
    <submittedName>
        <fullName evidence="15">Putative ABC multidrug transporter</fullName>
    </submittedName>
</protein>
<dbReference type="EMBL" id="ML742047">
    <property type="protein sequence ID" value="KAE8152813.1"/>
    <property type="molecule type" value="Genomic_DNA"/>
</dbReference>
<feature type="transmembrane region" description="Helical" evidence="12">
    <location>
        <begin position="946"/>
        <end position="965"/>
    </location>
</feature>
<dbReference type="InterPro" id="IPR003439">
    <property type="entry name" value="ABC_transporter-like_ATP-bd"/>
</dbReference>
<feature type="transmembrane region" description="Helical" evidence="12">
    <location>
        <begin position="407"/>
        <end position="433"/>
    </location>
</feature>
<dbReference type="GO" id="GO:0140359">
    <property type="term" value="F:ABC-type transporter activity"/>
    <property type="evidence" value="ECO:0007669"/>
    <property type="project" value="InterPro"/>
</dbReference>
<evidence type="ECO:0000256" key="6">
    <source>
        <dbReference type="ARBA" id="ARBA00022741"/>
    </source>
</evidence>
<dbReference type="PROSITE" id="PS00211">
    <property type="entry name" value="ABC_TRANSPORTER_1"/>
    <property type="match status" value="2"/>
</dbReference>
<feature type="domain" description="ABC transporter" evidence="13">
    <location>
        <begin position="1227"/>
        <end position="1457"/>
    </location>
</feature>
<accession>A0A5N6U2F3</accession>
<dbReference type="InterPro" id="IPR003593">
    <property type="entry name" value="AAA+_ATPase"/>
</dbReference>
<feature type="transmembrane region" description="Helical" evidence="12">
    <location>
        <begin position="1162"/>
        <end position="1185"/>
    </location>
</feature>
<feature type="transmembrane region" description="Helical" evidence="12">
    <location>
        <begin position="312"/>
        <end position="332"/>
    </location>
</feature>
<feature type="transmembrane region" description="Helical" evidence="12">
    <location>
        <begin position="537"/>
        <end position="563"/>
    </location>
</feature>
<dbReference type="CDD" id="cd03244">
    <property type="entry name" value="ABCC_MRP_domain2"/>
    <property type="match status" value="1"/>
</dbReference>
<keyword evidence="9 12" id="KW-0472">Membrane</keyword>
<dbReference type="Pfam" id="PF00005">
    <property type="entry name" value="ABC_tran"/>
    <property type="match status" value="2"/>
</dbReference>
<dbReference type="InterPro" id="IPR050173">
    <property type="entry name" value="ABC_transporter_C-like"/>
</dbReference>
<feature type="transmembrane region" description="Helical" evidence="12">
    <location>
        <begin position="164"/>
        <end position="181"/>
    </location>
</feature>
<evidence type="ECO:0000256" key="1">
    <source>
        <dbReference type="ARBA" id="ARBA00004651"/>
    </source>
</evidence>
<gene>
    <name evidence="15" type="ORF">BDV25DRAFT_150421</name>
</gene>
<evidence type="ECO:0000256" key="12">
    <source>
        <dbReference type="SAM" id="Phobius"/>
    </source>
</evidence>
<keyword evidence="10" id="KW-0325">Glycoprotein</keyword>
<dbReference type="GO" id="GO:0016887">
    <property type="term" value="F:ATP hydrolysis activity"/>
    <property type="evidence" value="ECO:0007669"/>
    <property type="project" value="InterPro"/>
</dbReference>
<dbReference type="Gene3D" id="3.40.50.300">
    <property type="entry name" value="P-loop containing nucleotide triphosphate hydrolases"/>
    <property type="match status" value="2"/>
</dbReference>
<feature type="domain" description="ABC transmembrane type-1" evidence="14">
    <location>
        <begin position="279"/>
        <end position="555"/>
    </location>
</feature>
<feature type="transmembrane region" description="Helical" evidence="12">
    <location>
        <begin position="1048"/>
        <end position="1067"/>
    </location>
</feature>
<feature type="transmembrane region" description="Helical" evidence="12">
    <location>
        <begin position="1132"/>
        <end position="1155"/>
    </location>
</feature>
<dbReference type="InterPro" id="IPR044746">
    <property type="entry name" value="ABCC_6TM_D1"/>
</dbReference>
<keyword evidence="7" id="KW-0067">ATP-binding</keyword>
<comment type="subcellular location">
    <subcellularLocation>
        <location evidence="1">Cell membrane</location>
        <topology evidence="1">Multi-pass membrane protein</topology>
    </subcellularLocation>
</comment>
<evidence type="ECO:0000259" key="14">
    <source>
        <dbReference type="PROSITE" id="PS50929"/>
    </source>
</evidence>
<feature type="transmembrane region" description="Helical" evidence="12">
    <location>
        <begin position="68"/>
        <end position="93"/>
    </location>
</feature>
<dbReference type="PANTHER" id="PTHR24223:SF269">
    <property type="entry name" value="ABC MULTIDRUG TRANSPORTER (EUROFUNG)-RELATED"/>
    <property type="match status" value="1"/>
</dbReference>
<dbReference type="SUPFAM" id="SSF90123">
    <property type="entry name" value="ABC transporter transmembrane region"/>
    <property type="match status" value="2"/>
</dbReference>
<feature type="domain" description="ABC transmembrane type-1" evidence="14">
    <location>
        <begin position="911"/>
        <end position="1190"/>
    </location>
</feature>
<dbReference type="FunFam" id="3.40.50.300:FF:000838">
    <property type="entry name" value="ABC multidrug transporter (Eurofung)"/>
    <property type="match status" value="1"/>
</dbReference>
<feature type="transmembrane region" description="Helical" evidence="12">
    <location>
        <begin position="910"/>
        <end position="934"/>
    </location>
</feature>
<feature type="transmembrane region" description="Helical" evidence="12">
    <location>
        <begin position="36"/>
        <end position="56"/>
    </location>
</feature>
<dbReference type="GO" id="GO:0005524">
    <property type="term" value="F:ATP binding"/>
    <property type="evidence" value="ECO:0007669"/>
    <property type="project" value="UniProtKB-KW"/>
</dbReference>
<feature type="transmembrane region" description="Helical" evidence="12">
    <location>
        <begin position="126"/>
        <end position="144"/>
    </location>
</feature>
<dbReference type="Pfam" id="PF24357">
    <property type="entry name" value="TMD0_ABC"/>
    <property type="match status" value="1"/>
</dbReference>